<organism evidence="1 2">
    <name type="scientific">Adiantum capillus-veneris</name>
    <name type="common">Maidenhair fern</name>
    <dbReference type="NCBI Taxonomy" id="13818"/>
    <lineage>
        <taxon>Eukaryota</taxon>
        <taxon>Viridiplantae</taxon>
        <taxon>Streptophyta</taxon>
        <taxon>Embryophyta</taxon>
        <taxon>Tracheophyta</taxon>
        <taxon>Polypodiopsida</taxon>
        <taxon>Polypodiidae</taxon>
        <taxon>Polypodiales</taxon>
        <taxon>Pteridineae</taxon>
        <taxon>Pteridaceae</taxon>
        <taxon>Vittarioideae</taxon>
        <taxon>Adiantum</taxon>
    </lineage>
</organism>
<sequence>MVDKPAGQGHCTGEEDLVLDKVVARIAFSQGHGEAEEGATLFKAKPSFAICIQHVHELIVKRAMAGCRSQPW</sequence>
<evidence type="ECO:0000313" key="1">
    <source>
        <dbReference type="EMBL" id="KAI5066791.1"/>
    </source>
</evidence>
<reference evidence="1" key="1">
    <citation type="submission" date="2021-01" db="EMBL/GenBank/DDBJ databases">
        <title>Adiantum capillus-veneris genome.</title>
        <authorList>
            <person name="Fang Y."/>
            <person name="Liao Q."/>
        </authorList>
    </citation>
    <scope>NUCLEOTIDE SEQUENCE</scope>
    <source>
        <strain evidence="1">H3</strain>
        <tissue evidence="1">Leaf</tissue>
    </source>
</reference>
<evidence type="ECO:0000313" key="2">
    <source>
        <dbReference type="Proteomes" id="UP000886520"/>
    </source>
</evidence>
<comment type="caution">
    <text evidence="1">The sequence shown here is derived from an EMBL/GenBank/DDBJ whole genome shotgun (WGS) entry which is preliminary data.</text>
</comment>
<accession>A0A9D4ZBM6</accession>
<dbReference type="AlphaFoldDB" id="A0A9D4ZBM6"/>
<dbReference type="Proteomes" id="UP000886520">
    <property type="component" value="Chromosome 17"/>
</dbReference>
<name>A0A9D4ZBM6_ADICA</name>
<dbReference type="EMBL" id="JABFUD020000017">
    <property type="protein sequence ID" value="KAI5066791.1"/>
    <property type="molecule type" value="Genomic_DNA"/>
</dbReference>
<proteinExistence type="predicted"/>
<protein>
    <submittedName>
        <fullName evidence="1">Uncharacterized protein</fullName>
    </submittedName>
</protein>
<keyword evidence="2" id="KW-1185">Reference proteome</keyword>
<gene>
    <name evidence="1" type="ORF">GOP47_0017319</name>
</gene>